<comment type="caution">
    <text evidence="5">The sequence shown here is derived from an EMBL/GenBank/DDBJ whole genome shotgun (WGS) entry which is preliminary data.</text>
</comment>
<dbReference type="Proteomes" id="UP000534783">
    <property type="component" value="Unassembled WGS sequence"/>
</dbReference>
<dbReference type="Gene3D" id="1.10.10.10">
    <property type="entry name" value="Winged helix-like DNA-binding domain superfamily/Winged helix DNA-binding domain"/>
    <property type="match status" value="1"/>
</dbReference>
<dbReference type="InterPro" id="IPR016032">
    <property type="entry name" value="Sig_transdc_resp-reg_C-effctor"/>
</dbReference>
<dbReference type="SUPFAM" id="SSF55781">
    <property type="entry name" value="GAF domain-like"/>
    <property type="match status" value="1"/>
</dbReference>
<dbReference type="Pfam" id="PF00196">
    <property type="entry name" value="GerE"/>
    <property type="match status" value="1"/>
</dbReference>
<keyword evidence="2" id="KW-0238">DNA-binding</keyword>
<dbReference type="PANTHER" id="PTHR44688:SF16">
    <property type="entry name" value="DNA-BINDING TRANSCRIPTIONAL ACTIVATOR DEVR_DOSR"/>
    <property type="match status" value="1"/>
</dbReference>
<evidence type="ECO:0000259" key="4">
    <source>
        <dbReference type="PROSITE" id="PS50043"/>
    </source>
</evidence>
<keyword evidence="6" id="KW-1185">Reference proteome</keyword>
<dbReference type="SUPFAM" id="SSF46894">
    <property type="entry name" value="C-terminal effector domain of the bipartite response regulators"/>
    <property type="match status" value="1"/>
</dbReference>
<dbReference type="InterPro" id="IPR036388">
    <property type="entry name" value="WH-like_DNA-bd_sf"/>
</dbReference>
<evidence type="ECO:0000256" key="1">
    <source>
        <dbReference type="ARBA" id="ARBA00023015"/>
    </source>
</evidence>
<proteinExistence type="predicted"/>
<name>A0A7X6IBY1_9BACT</name>
<dbReference type="AlphaFoldDB" id="A0A7X6IBY1"/>
<organism evidence="5 6">
    <name type="scientific">Candidatus Manganitrophus noduliformans</name>
    <dbReference type="NCBI Taxonomy" id="2606439"/>
    <lineage>
        <taxon>Bacteria</taxon>
        <taxon>Pseudomonadati</taxon>
        <taxon>Nitrospirota</taxon>
        <taxon>Nitrospiria</taxon>
        <taxon>Candidatus Troglogloeales</taxon>
        <taxon>Candidatus Manganitrophaceae</taxon>
        <taxon>Candidatus Manganitrophus</taxon>
    </lineage>
</organism>
<dbReference type="PANTHER" id="PTHR44688">
    <property type="entry name" value="DNA-BINDING TRANSCRIPTIONAL ACTIVATOR DEVR_DOSR"/>
    <property type="match status" value="1"/>
</dbReference>
<dbReference type="EMBL" id="VTOW01000003">
    <property type="protein sequence ID" value="NKE72098.1"/>
    <property type="molecule type" value="Genomic_DNA"/>
</dbReference>
<keyword evidence="1" id="KW-0805">Transcription regulation</keyword>
<evidence type="ECO:0000256" key="2">
    <source>
        <dbReference type="ARBA" id="ARBA00023125"/>
    </source>
</evidence>
<keyword evidence="3" id="KW-0804">Transcription</keyword>
<sequence>MVGSMISNQKRLAAQLKKIDSNDLDLDSLFNEIFSEVKKEIPFRAGWFFQTSPNTLQPIQSARQVWSGVAPPEMNGANHGSSLFPTVRQLLQRGALCMRGEEWWSPSRLSSHPIYQRVLKPNQLHFALILVLLDGEKKCRGYITLWREKNKGDFTDANLEALSFASPIIGAHLERIPVSQKKSIVSEISEEELHQLVRRRAQPGILILNQDGHILYVNQDAKGLLEALTAKSPSPSPNHGPLPQIVYQLYTQFKENINGIGPDLLGSSMPTVNRVCIHEGVVFLFRALLLQKQGTSRDSMHIMVLIEKVSQGVRIDQFVQSTNLTEREQAVVRLLLEGKTNKEVASCMNIGEYTVKDHVKRIMKKLNVTTRAGIVAKILHQHLPANNER</sequence>
<dbReference type="InterPro" id="IPR000792">
    <property type="entry name" value="Tscrpt_reg_LuxR_C"/>
</dbReference>
<feature type="domain" description="HTH luxR-type" evidence="4">
    <location>
        <begin position="317"/>
        <end position="382"/>
    </location>
</feature>
<dbReference type="GO" id="GO:0003677">
    <property type="term" value="F:DNA binding"/>
    <property type="evidence" value="ECO:0007669"/>
    <property type="project" value="UniProtKB-KW"/>
</dbReference>
<dbReference type="PRINTS" id="PR00038">
    <property type="entry name" value="HTHLUXR"/>
</dbReference>
<reference evidence="5 6" key="1">
    <citation type="journal article" date="2020" name="Nature">
        <title>Bacterial chemolithoautotrophy via manganese oxidation.</title>
        <authorList>
            <person name="Yu H."/>
            <person name="Leadbetter J.R."/>
        </authorList>
    </citation>
    <scope>NUCLEOTIDE SEQUENCE [LARGE SCALE GENOMIC DNA]</scope>
    <source>
        <strain evidence="5 6">Mn-1</strain>
    </source>
</reference>
<evidence type="ECO:0000256" key="3">
    <source>
        <dbReference type="ARBA" id="ARBA00023163"/>
    </source>
</evidence>
<evidence type="ECO:0000313" key="5">
    <source>
        <dbReference type="EMBL" id="NKE72098.1"/>
    </source>
</evidence>
<protein>
    <submittedName>
        <fullName evidence="5">Helix-turn-helix transcriptional regulator</fullName>
    </submittedName>
</protein>
<dbReference type="PROSITE" id="PS50043">
    <property type="entry name" value="HTH_LUXR_2"/>
    <property type="match status" value="1"/>
</dbReference>
<dbReference type="GO" id="GO:0006355">
    <property type="term" value="P:regulation of DNA-templated transcription"/>
    <property type="evidence" value="ECO:0007669"/>
    <property type="project" value="InterPro"/>
</dbReference>
<accession>A0A7X6IBY1</accession>
<dbReference type="CDD" id="cd06170">
    <property type="entry name" value="LuxR_C_like"/>
    <property type="match status" value="1"/>
</dbReference>
<dbReference type="PROSITE" id="PS00622">
    <property type="entry name" value="HTH_LUXR_1"/>
    <property type="match status" value="1"/>
</dbReference>
<gene>
    <name evidence="5" type="ORF">MNODULE_15215</name>
</gene>
<dbReference type="SMART" id="SM00421">
    <property type="entry name" value="HTH_LUXR"/>
    <property type="match status" value="1"/>
</dbReference>
<evidence type="ECO:0000313" key="6">
    <source>
        <dbReference type="Proteomes" id="UP000534783"/>
    </source>
</evidence>